<dbReference type="GO" id="GO:0031250">
    <property type="term" value="C:anaerobic ribonucleoside-triphosphate reductase complex"/>
    <property type="evidence" value="ECO:0007669"/>
    <property type="project" value="TreeGrafter"/>
</dbReference>
<dbReference type="GO" id="GO:0008998">
    <property type="term" value="F:ribonucleoside-triphosphate reductase (thioredoxin) activity"/>
    <property type="evidence" value="ECO:0007669"/>
    <property type="project" value="UniProtKB-EC"/>
</dbReference>
<dbReference type="GO" id="GO:0005524">
    <property type="term" value="F:ATP binding"/>
    <property type="evidence" value="ECO:0007669"/>
    <property type="project" value="UniProtKB-UniRule"/>
</dbReference>
<proteinExistence type="predicted"/>
<comment type="caution">
    <text evidence="5">The sequence shown here is derived from an EMBL/GenBank/DDBJ whole genome shotgun (WGS) entry which is preliminary data.</text>
</comment>
<dbReference type="EC" id="1.17.4.2" evidence="5"/>
<evidence type="ECO:0000259" key="4">
    <source>
        <dbReference type="PROSITE" id="PS51161"/>
    </source>
</evidence>
<dbReference type="GO" id="GO:0009265">
    <property type="term" value="P:2'-deoxyribonucleotide biosynthetic process"/>
    <property type="evidence" value="ECO:0007669"/>
    <property type="project" value="TreeGrafter"/>
</dbReference>
<dbReference type="Gene3D" id="3.20.70.20">
    <property type="match status" value="1"/>
</dbReference>
<evidence type="ECO:0000256" key="3">
    <source>
        <dbReference type="PROSITE-ProRule" id="PRU00492"/>
    </source>
</evidence>
<dbReference type="EMBL" id="DUTF01000148">
    <property type="protein sequence ID" value="HHY26401.1"/>
    <property type="molecule type" value="Genomic_DNA"/>
</dbReference>
<dbReference type="CDD" id="cd01675">
    <property type="entry name" value="RNR_III"/>
    <property type="match status" value="1"/>
</dbReference>
<dbReference type="PANTHER" id="PTHR21075:SF0">
    <property type="entry name" value="ANAEROBIC RIBONUCLEOSIDE-TRIPHOSPHATE REDUCTASE"/>
    <property type="match status" value="1"/>
</dbReference>
<dbReference type="InterPro" id="IPR005144">
    <property type="entry name" value="ATP-cone_dom"/>
</dbReference>
<keyword evidence="5" id="KW-0560">Oxidoreductase</keyword>
<name>A0A7C6Z3N5_9FIRM</name>
<dbReference type="Pfam" id="PF13597">
    <property type="entry name" value="NRDD"/>
    <property type="match status" value="1"/>
</dbReference>
<evidence type="ECO:0000313" key="6">
    <source>
        <dbReference type="Proteomes" id="UP000553059"/>
    </source>
</evidence>
<evidence type="ECO:0000313" key="5">
    <source>
        <dbReference type="EMBL" id="HHY26401.1"/>
    </source>
</evidence>
<organism evidence="5 6">
    <name type="scientific">Desulfitobacterium dehalogenans</name>
    <dbReference type="NCBI Taxonomy" id="36854"/>
    <lineage>
        <taxon>Bacteria</taxon>
        <taxon>Bacillati</taxon>
        <taxon>Bacillota</taxon>
        <taxon>Clostridia</taxon>
        <taxon>Eubacteriales</taxon>
        <taxon>Desulfitobacteriaceae</taxon>
        <taxon>Desulfitobacterium</taxon>
    </lineage>
</organism>
<feature type="domain" description="ATP-cone" evidence="4">
    <location>
        <begin position="3"/>
        <end position="95"/>
    </location>
</feature>
<dbReference type="NCBIfam" id="NF005497">
    <property type="entry name" value="PRK07111.1"/>
    <property type="match status" value="1"/>
</dbReference>
<keyword evidence="2 3" id="KW-0067">ATP-binding</keyword>
<evidence type="ECO:0000256" key="2">
    <source>
        <dbReference type="ARBA" id="ARBA00022840"/>
    </source>
</evidence>
<dbReference type="InterPro" id="IPR012833">
    <property type="entry name" value="NrdD"/>
</dbReference>
<dbReference type="GO" id="GO:0004748">
    <property type="term" value="F:ribonucleoside-diphosphate reductase activity, thioredoxin disulfide as acceptor"/>
    <property type="evidence" value="ECO:0007669"/>
    <property type="project" value="TreeGrafter"/>
</dbReference>
<dbReference type="NCBIfam" id="TIGR02487">
    <property type="entry name" value="NrdD"/>
    <property type="match status" value="1"/>
</dbReference>
<evidence type="ECO:0000256" key="1">
    <source>
        <dbReference type="ARBA" id="ARBA00022741"/>
    </source>
</evidence>
<dbReference type="PANTHER" id="PTHR21075">
    <property type="entry name" value="ANAEROBIC RIBONUCLEOSIDE-TRIPHOSPHATE REDUCTASE"/>
    <property type="match status" value="1"/>
</dbReference>
<dbReference type="AlphaFoldDB" id="A0A7C6Z3N5"/>
<dbReference type="SUPFAM" id="SSF51998">
    <property type="entry name" value="PFL-like glycyl radical enzymes"/>
    <property type="match status" value="1"/>
</dbReference>
<reference evidence="5 6" key="1">
    <citation type="journal article" date="2020" name="Biotechnol. Biofuels">
        <title>New insights from the biogas microbiome by comprehensive genome-resolved metagenomics of nearly 1600 species originating from multiple anaerobic digesters.</title>
        <authorList>
            <person name="Campanaro S."/>
            <person name="Treu L."/>
            <person name="Rodriguez-R L.M."/>
            <person name="Kovalovszki A."/>
            <person name="Ziels R.M."/>
            <person name="Maus I."/>
            <person name="Zhu X."/>
            <person name="Kougias P.G."/>
            <person name="Basile A."/>
            <person name="Luo G."/>
            <person name="Schluter A."/>
            <person name="Konstantinidis K.T."/>
            <person name="Angelidaki I."/>
        </authorList>
    </citation>
    <scope>NUCLEOTIDE SEQUENCE [LARGE SCALE GENOMIC DNA]</scope>
    <source>
        <strain evidence="5">AS05jafATM_4</strain>
    </source>
</reference>
<gene>
    <name evidence="5" type="ORF">GX523_06575</name>
</gene>
<accession>A0A7C6Z3N5</accession>
<dbReference type="Proteomes" id="UP000553059">
    <property type="component" value="Unassembled WGS sequence"/>
</dbReference>
<keyword evidence="1 3" id="KW-0547">Nucleotide-binding</keyword>
<dbReference type="PROSITE" id="PS51161">
    <property type="entry name" value="ATP_CONE"/>
    <property type="match status" value="1"/>
</dbReference>
<protein>
    <submittedName>
        <fullName evidence="5">Anaerobic ribonucleoside triphosphate reductase</fullName>
        <ecNumber evidence="5">1.17.4.2</ecNumber>
    </submittedName>
</protein>
<sequence length="790" mass="89332">MITKIRKRDGREVPFNIEKIASAIFKAASATGGKDYQSSLLLAEEVVNYLEINLHKRVPSVEEIQDAVEKVLIEKGHARTAKEFILYRAERTRAREMDTRLMKVYEDLTFKEAKDNDMKRENANIDGDTAMGTMLRYGSEGAKQFNEMFVLKPEHSKAHKEGDIHIHDMDFLTLTTTCCQIDIIKLFKEGFGTGHGFLREPNDIQSYSALACIAIQSNQNDQHGGQSIPNFDYGMAPGVAKSYIKLYRQNLLKACELLISQDMDLEELEAHLKDVFSTLENQGGHTPTLSPDLEYFEQEAALLQNLPNLKLDEPTVRKAQEFAAKKALAETDKKTYQAMEALVHNLNTMHSRAGAQIPFSSLNYGMDTTPEGRMVVKNLLLATEAGLGNGETPIFPIHIFKVKEGINYNPVDPNYDLFRLACRVSAKRLFPNFSFIDAPFNLQYYVPGRPETEIAYMGCRTRVIGNSYDPSRETIFGRGNLSFTTINLPRLALKSHQNRTEFFTMLDEKIDLVINQLLERFEIQARKKVKNFPFLMGQGIWLDSDQLGWDDEIREVLKHGTLSMGFIGLAECLIALTGQHHGESEEARQLGLEIVQHLRRRMDEAGQEYGLNFSLLATPAEGLSGRFIRMDQELFGSIPGITDKEYYTNSFHIPVSFPIPAFHKIKIEAPYHELTNAGHITYVEVDGDPAQNVEAFEKIIRCMKESGIGFGAVNHPVDRDPVCGYTGIIGNECPRCGRTEGTTPFERIRRITGYLVGTLDRFNDAKKAEVRDRIKHLNCLHPSADQREVR</sequence>
<dbReference type="GO" id="GO:0006260">
    <property type="term" value="P:DNA replication"/>
    <property type="evidence" value="ECO:0007669"/>
    <property type="project" value="InterPro"/>
</dbReference>
<dbReference type="Pfam" id="PF03477">
    <property type="entry name" value="ATP-cone"/>
    <property type="match status" value="1"/>
</dbReference>